<dbReference type="GO" id="GO:0051211">
    <property type="term" value="P:anisotropic cell growth"/>
    <property type="evidence" value="ECO:0007669"/>
    <property type="project" value="InterPro"/>
</dbReference>
<keyword evidence="3" id="KW-0217">Developmental protein</keyword>
<keyword evidence="10" id="KW-0961">Cell wall biogenesis/degradation</keyword>
<feature type="compositionally biased region" description="Basic and acidic residues" evidence="12">
    <location>
        <begin position="22"/>
        <end position="34"/>
    </location>
</feature>
<dbReference type="SUPFAM" id="SSF49562">
    <property type="entry name" value="C2 domain (Calcium/lipid-binding domain, CaLB)"/>
    <property type="match status" value="1"/>
</dbReference>
<proteinExistence type="predicted"/>
<dbReference type="Pfam" id="PF00168">
    <property type="entry name" value="C2"/>
    <property type="match status" value="1"/>
</dbReference>
<evidence type="ECO:0000256" key="7">
    <source>
        <dbReference type="ARBA" id="ARBA00022960"/>
    </source>
</evidence>
<dbReference type="GO" id="GO:0072699">
    <property type="term" value="P:protein localization to cortical microtubule cytoskeleton"/>
    <property type="evidence" value="ECO:0007669"/>
    <property type="project" value="UniProtKB-ARBA"/>
</dbReference>
<protein>
    <recommendedName>
        <fullName evidence="13">C2 domain-containing protein</fullName>
    </recommendedName>
</protein>
<feature type="domain" description="C2" evidence="13">
    <location>
        <begin position="2008"/>
        <end position="2125"/>
    </location>
</feature>
<dbReference type="GO" id="GO:2001006">
    <property type="term" value="P:regulation of cellulose biosynthetic process"/>
    <property type="evidence" value="ECO:0007669"/>
    <property type="project" value="InterPro"/>
</dbReference>
<dbReference type="GO" id="GO:0030244">
    <property type="term" value="P:cellulose biosynthetic process"/>
    <property type="evidence" value="ECO:0007669"/>
    <property type="project" value="UniProtKB-ARBA"/>
</dbReference>
<evidence type="ECO:0000256" key="8">
    <source>
        <dbReference type="ARBA" id="ARBA00023136"/>
    </source>
</evidence>
<dbReference type="FunFam" id="2.60.40.150:FF:000170">
    <property type="entry name" value="Protein CELLULOSE SYNTHASE INTERACTIVE 1"/>
    <property type="match status" value="1"/>
</dbReference>
<dbReference type="InterPro" id="IPR000225">
    <property type="entry name" value="Armadillo"/>
</dbReference>
<evidence type="ECO:0000256" key="1">
    <source>
        <dbReference type="ARBA" id="ARBA00004245"/>
    </source>
</evidence>
<dbReference type="EMBL" id="OX465080">
    <property type="protein sequence ID" value="CAI9282256.1"/>
    <property type="molecule type" value="Genomic_DNA"/>
</dbReference>
<evidence type="ECO:0000313" key="15">
    <source>
        <dbReference type="Proteomes" id="UP001177003"/>
    </source>
</evidence>
<dbReference type="InterPro" id="IPR000008">
    <property type="entry name" value="C2_dom"/>
</dbReference>
<evidence type="ECO:0000256" key="2">
    <source>
        <dbReference type="ARBA" id="ARBA00004413"/>
    </source>
</evidence>
<dbReference type="GO" id="GO:0008360">
    <property type="term" value="P:regulation of cell shape"/>
    <property type="evidence" value="ECO:0007669"/>
    <property type="project" value="UniProtKB-KW"/>
</dbReference>
<dbReference type="Gene3D" id="2.60.40.150">
    <property type="entry name" value="C2 domain"/>
    <property type="match status" value="1"/>
</dbReference>
<dbReference type="GO" id="GO:0009653">
    <property type="term" value="P:anatomical structure morphogenesis"/>
    <property type="evidence" value="ECO:0007669"/>
    <property type="project" value="UniProtKB-ARBA"/>
</dbReference>
<dbReference type="FunFam" id="1.25.10.10:FF:000875">
    <property type="entry name" value="Protein CELLULOSE SYNTHASE INTERACTIVE 1"/>
    <property type="match status" value="1"/>
</dbReference>
<keyword evidence="6" id="KW-0677">Repeat</keyword>
<evidence type="ECO:0000256" key="4">
    <source>
        <dbReference type="ARBA" id="ARBA00022475"/>
    </source>
</evidence>
<feature type="repeat" description="ARM" evidence="11">
    <location>
        <begin position="535"/>
        <end position="568"/>
    </location>
</feature>
<keyword evidence="8" id="KW-0472">Membrane</keyword>
<keyword evidence="9" id="KW-0206">Cytoskeleton</keyword>
<dbReference type="SMART" id="SM00185">
    <property type="entry name" value="ARM"/>
    <property type="match status" value="17"/>
</dbReference>
<dbReference type="Pfam" id="PF00514">
    <property type="entry name" value="Arm"/>
    <property type="match status" value="2"/>
</dbReference>
<reference evidence="14" key="1">
    <citation type="submission" date="2023-04" db="EMBL/GenBank/DDBJ databases">
        <authorList>
            <person name="Vijverberg K."/>
            <person name="Xiong W."/>
            <person name="Schranz E."/>
        </authorList>
    </citation>
    <scope>NUCLEOTIDE SEQUENCE</scope>
</reference>
<dbReference type="GO" id="GO:0005886">
    <property type="term" value="C:plasma membrane"/>
    <property type="evidence" value="ECO:0007669"/>
    <property type="project" value="UniProtKB-SubCell"/>
</dbReference>
<dbReference type="CDD" id="cd00030">
    <property type="entry name" value="C2"/>
    <property type="match status" value="1"/>
</dbReference>
<keyword evidence="4" id="KW-1003">Cell membrane</keyword>
<evidence type="ECO:0000256" key="12">
    <source>
        <dbReference type="SAM" id="MobiDB-lite"/>
    </source>
</evidence>
<dbReference type="InterPro" id="IPR035892">
    <property type="entry name" value="C2_domain_sf"/>
</dbReference>
<dbReference type="PANTHER" id="PTHR46369:SF2">
    <property type="entry name" value="PROTEIN CELLULOSE SYNTHASE INTERACTIVE 1"/>
    <property type="match status" value="1"/>
</dbReference>
<name>A0AA35YY57_LACSI</name>
<dbReference type="InterPro" id="IPR016024">
    <property type="entry name" value="ARM-type_fold"/>
</dbReference>
<evidence type="ECO:0000259" key="13">
    <source>
        <dbReference type="PROSITE" id="PS50004"/>
    </source>
</evidence>
<dbReference type="GO" id="GO:0055028">
    <property type="term" value="C:cortical microtubule"/>
    <property type="evidence" value="ECO:0007669"/>
    <property type="project" value="UniProtKB-ARBA"/>
</dbReference>
<dbReference type="Proteomes" id="UP001177003">
    <property type="component" value="Chromosome 4"/>
</dbReference>
<sequence>MAATVGWAYSSSSNGSSLATNDLDRNGDRPHDIEPATPQSLIKMSSRGGNSMEDPDGTLASVAQCIEQLRQTSLSAQDKEYNLKQLLELIDTRANAFSAVGSHSQAVPVLVSLLRSGSLGVKMQAATVLGSLCKENELRVKVLLGGCIPPLLGLLKSSSVEGRIAGAKTIYAVSQGGAKDHVGSKIFSTEGVVPVLWEQLEKGLKGGHLVDDLLTGALRNLCSSTEGFWSATIKSGGEVILVKLLSTEQSTTQANVCFLLASLMMEDASVCSRIVDAEATKLLLKLLGPGNEAPVRAQAAAALKSLSAQCKEARREIASSSGIPSLINATIAPSKEFMQGEHAQALQENAMCALANISGGLSYVISSLGQSLDSCASPAQTADTLGALASALMIYDNKAETSKASDPVDVELTLVKQFKPRVPFLVQERTIEALASLYGNATLSTKLANSDSKRLLVGLITMATNEVQDELIKSLLILCKNEGSLWYALQGREGIQMLISLLGLSSEQQQECAVALLCLLSNENDESKWAITAAGGIPPLVQILETGSPKAKEDSATILGNLCNHSEDIRECVESADAVPALLWLLKNGSSNGKEIAAKTLNHLIHKSDTATISQLTALLTSELPESKVYVLDALKSLLSTAPLQDLLREGSASNDAIETIIKILNSTKEETRAKSASALAGIFSKRKDLRESSVAVKTLWSVMKLLNSESESILAESSGCLAAIFLSIRENRDVAAVARETLTPLLTLASSSVLQVAEQAVCALANLLLDSEVSEKAVPEDFIMPATRVLLEGESTGRTHAAAGIARLLNSRQTDSTLTDYVNRTGTVLALVSFIKTTSSGSDAMSEAINALAILSRLKGSTGQVKPAWAVLTENPDSIHPIVSCISGATSLLQDKAIEILSRLCHAQSVVLGNSITSISGCVSSIASRVVYSSNPTVKIGGTALLVCATKVNIQRVVEDLHELQLHASLMQSLVLMLSLPKGSHLGDMEDKETISICRDFEEGIASEKVTSTSVIYGANIAIWLLSAIASHDDKSKAEIMEAGAVEVVTERISQCLSQYGQFDVNEDSSIWICALLLAILFQDRDIIRSNSTIKAIPTLASLLRSEDSANRYFAAQAITSLVCNGSRGTLLSVANSGAAIGLISLLGCADSDIRDLLELSEEFALVPYPEQVALERLFRVDDIRVGVTSRKAIPALVDLLKPIPDRPGAPFLALNLLIQLSNDCPSNKTVMVESGALEALTKYLSLGPQDAPEEAATDLLGILFSSPEIRKHESAFYAVSQLIAVLRMGGRGARYSAAKALENLFHADHIRNADSARQAVQPLVEVLNTGLEKERHAAIAALVRLLSDNPSGVLAVADVELNAVDVLCRILSSNCSMDLKGDAAELCCVLFGNTRIRSTIAAARCVEPLIALLVSELSPAQNSVVRALDRLVDDENLAELVAAHGAIIPLVGLLYGKNYMLHEASSRALVKLGKDRPSSKMDMVKAGVIESILDILHEAPDFLCAAFAELLRILTNNATIAKGQSASKVVEPLFSLLTKPEFGPDGQHSALQVLVNILEHPQCRADYTLTAHQAIEPLIPLLDSPVPAVQQLSAELLSHLLLEEHYQKDAMSQQVIGPLMRVLGSGIPILQQRAVKALVSIALTWPNEIAKEGGVAELSKVILASDPSLPHALWESAAAVLSSILQFSSEFYLEVPIAVLVRLLRSGSEATVIGALNALLVLESDDSTTALAMAESGAIEALLELLRCHQCEETAARLLEVLLNNVKIRETRATKTAILPLSQYLLEQQTQGQQARLLATLALGDLFQNETLARSADAVVACRALVNLLEDQPSEEMKVVAICALQNLVMHSRSNKRAVAEAGGVQVVLDLIGSGDTDTSIQAAMFIKLLFSNNTIQEYASSETVRAITAAIEKDLWATGTVHEEYLKALNALFGNFPRLRASEPATLSIPHLVTSLKTGSEATQEAALDALFLLRLAWSACPADVSRSQSNAAADAIPLLQYLIQSGPPRFQEKAEFLLQCLPGTLTVIIKRGNNMKQSVGNPSVYCKLTLGNTPSRQTKVVATGPNPEWDENFVWSFESPPKGQKLHISCKNKSKMGKSSFGKVTIQIDRVVMLGAVAGEYALLPESKNGASRNLEIEFQWSNK</sequence>
<dbReference type="InterPro" id="IPR011989">
    <property type="entry name" value="ARM-like"/>
</dbReference>
<evidence type="ECO:0000256" key="9">
    <source>
        <dbReference type="ARBA" id="ARBA00023212"/>
    </source>
</evidence>
<evidence type="ECO:0000313" key="14">
    <source>
        <dbReference type="EMBL" id="CAI9282256.1"/>
    </source>
</evidence>
<organism evidence="14 15">
    <name type="scientific">Lactuca saligna</name>
    <name type="common">Willowleaf lettuce</name>
    <dbReference type="NCBI Taxonomy" id="75948"/>
    <lineage>
        <taxon>Eukaryota</taxon>
        <taxon>Viridiplantae</taxon>
        <taxon>Streptophyta</taxon>
        <taxon>Embryophyta</taxon>
        <taxon>Tracheophyta</taxon>
        <taxon>Spermatophyta</taxon>
        <taxon>Magnoliopsida</taxon>
        <taxon>eudicotyledons</taxon>
        <taxon>Gunneridae</taxon>
        <taxon>Pentapetalae</taxon>
        <taxon>asterids</taxon>
        <taxon>campanulids</taxon>
        <taxon>Asterales</taxon>
        <taxon>Asteraceae</taxon>
        <taxon>Cichorioideae</taxon>
        <taxon>Cichorieae</taxon>
        <taxon>Lactucinae</taxon>
        <taxon>Lactuca</taxon>
    </lineage>
</organism>
<gene>
    <name evidence="14" type="ORF">LSALG_LOCUS21902</name>
</gene>
<dbReference type="GO" id="GO:0008017">
    <property type="term" value="F:microtubule binding"/>
    <property type="evidence" value="ECO:0007669"/>
    <property type="project" value="InterPro"/>
</dbReference>
<keyword evidence="7" id="KW-0133">Cell shape</keyword>
<dbReference type="PROSITE" id="PS50176">
    <property type="entry name" value="ARM_REPEAT"/>
    <property type="match status" value="2"/>
</dbReference>
<evidence type="ECO:0000256" key="3">
    <source>
        <dbReference type="ARBA" id="ARBA00022473"/>
    </source>
</evidence>
<dbReference type="SMART" id="SM00239">
    <property type="entry name" value="C2"/>
    <property type="match status" value="1"/>
</dbReference>
<evidence type="ECO:0000256" key="10">
    <source>
        <dbReference type="ARBA" id="ARBA00023316"/>
    </source>
</evidence>
<dbReference type="Gene3D" id="1.25.10.10">
    <property type="entry name" value="Leucine-rich Repeat Variant"/>
    <property type="match status" value="6"/>
</dbReference>
<evidence type="ECO:0000256" key="5">
    <source>
        <dbReference type="ARBA" id="ARBA00022490"/>
    </source>
</evidence>
<dbReference type="SUPFAM" id="SSF48371">
    <property type="entry name" value="ARM repeat"/>
    <property type="match status" value="3"/>
</dbReference>
<dbReference type="GO" id="GO:0010330">
    <property type="term" value="C:cellulose synthase complex"/>
    <property type="evidence" value="ECO:0007669"/>
    <property type="project" value="InterPro"/>
</dbReference>
<dbReference type="InterPro" id="IPR044297">
    <property type="entry name" value="CSI1/2/3"/>
</dbReference>
<keyword evidence="5" id="KW-0963">Cytoplasm</keyword>
<feature type="region of interest" description="Disordered" evidence="12">
    <location>
        <begin position="1"/>
        <end position="54"/>
    </location>
</feature>
<feature type="compositionally biased region" description="Polar residues" evidence="12">
    <location>
        <begin position="37"/>
        <end position="49"/>
    </location>
</feature>
<feature type="repeat" description="ARM" evidence="11">
    <location>
        <begin position="1822"/>
        <end position="1865"/>
    </location>
</feature>
<evidence type="ECO:0000256" key="11">
    <source>
        <dbReference type="PROSITE-ProRule" id="PRU00259"/>
    </source>
</evidence>
<evidence type="ECO:0000256" key="6">
    <source>
        <dbReference type="ARBA" id="ARBA00022737"/>
    </source>
</evidence>
<dbReference type="GO" id="GO:0009832">
    <property type="term" value="P:plant-type cell wall biogenesis"/>
    <property type="evidence" value="ECO:0007669"/>
    <property type="project" value="UniProtKB-ARBA"/>
</dbReference>
<dbReference type="PROSITE" id="PS50004">
    <property type="entry name" value="C2"/>
    <property type="match status" value="1"/>
</dbReference>
<comment type="subcellular location">
    <subcellularLocation>
        <location evidence="2">Cell membrane</location>
        <topology evidence="2">Peripheral membrane protein</topology>
        <orientation evidence="2">Cytoplasmic side</orientation>
    </subcellularLocation>
    <subcellularLocation>
        <location evidence="1">Cytoplasm</location>
        <location evidence="1">Cytoskeleton</location>
    </subcellularLocation>
</comment>
<dbReference type="PANTHER" id="PTHR46369">
    <property type="entry name" value="PROTEIN CELLULOSE SYNTHASE INTERACTIVE 1"/>
    <property type="match status" value="1"/>
</dbReference>
<dbReference type="GO" id="GO:0009664">
    <property type="term" value="P:plant-type cell wall organization"/>
    <property type="evidence" value="ECO:0007669"/>
    <property type="project" value="UniProtKB-ARBA"/>
</dbReference>
<accession>A0AA35YY57</accession>
<keyword evidence="15" id="KW-1185">Reference proteome</keyword>